<dbReference type="STRING" id="405671.SAMN05421827_105170"/>
<protein>
    <submittedName>
        <fullName evidence="1">Uncharacterized protein</fullName>
    </submittedName>
</protein>
<sequence>MGVEIPFGLNGFVSIKISSKRIATNSRTELNPLLLTLLFKRRMPILLSEKKIGSDIYRKARLVQLSASPGLYAVSCLTFAAQADSQRMPLPSRLRNLGRCKHAKPLYLPSITTFQFSKNFISPEAPGRF</sequence>
<dbReference type="AlphaFoldDB" id="A0A1G7TF31"/>
<evidence type="ECO:0000313" key="1">
    <source>
        <dbReference type="EMBL" id="SDG33170.1"/>
    </source>
</evidence>
<name>A0A1G7TF31_9SPHI</name>
<reference evidence="2" key="1">
    <citation type="submission" date="2016-10" db="EMBL/GenBank/DDBJ databases">
        <authorList>
            <person name="Varghese N."/>
            <person name="Submissions S."/>
        </authorList>
    </citation>
    <scope>NUCLEOTIDE SEQUENCE [LARGE SCALE GENOMIC DNA]</scope>
    <source>
        <strain evidence="2">DSM 17933</strain>
    </source>
</reference>
<accession>A0A1G7TF31</accession>
<dbReference type="Proteomes" id="UP000199643">
    <property type="component" value="Unassembled WGS sequence"/>
</dbReference>
<proteinExistence type="predicted"/>
<gene>
    <name evidence="1" type="ORF">SAMN05421827_105170</name>
</gene>
<keyword evidence="2" id="KW-1185">Reference proteome</keyword>
<dbReference type="EMBL" id="FNCH01000005">
    <property type="protein sequence ID" value="SDG33170.1"/>
    <property type="molecule type" value="Genomic_DNA"/>
</dbReference>
<organism evidence="1 2">
    <name type="scientific">Pedobacter terrae</name>
    <dbReference type="NCBI Taxonomy" id="405671"/>
    <lineage>
        <taxon>Bacteria</taxon>
        <taxon>Pseudomonadati</taxon>
        <taxon>Bacteroidota</taxon>
        <taxon>Sphingobacteriia</taxon>
        <taxon>Sphingobacteriales</taxon>
        <taxon>Sphingobacteriaceae</taxon>
        <taxon>Pedobacter</taxon>
    </lineage>
</organism>
<evidence type="ECO:0000313" key="2">
    <source>
        <dbReference type="Proteomes" id="UP000199643"/>
    </source>
</evidence>